<dbReference type="PROSITE" id="PS50102">
    <property type="entry name" value="RRM"/>
    <property type="match status" value="1"/>
</dbReference>
<dbReference type="InterPro" id="IPR035979">
    <property type="entry name" value="RBD_domain_sf"/>
</dbReference>
<evidence type="ECO:0000256" key="2">
    <source>
        <dbReference type="SAM" id="MobiDB-lite"/>
    </source>
</evidence>
<dbReference type="CDD" id="cd00590">
    <property type="entry name" value="RRM_SF"/>
    <property type="match status" value="1"/>
</dbReference>
<dbReference type="EMBL" id="CAUOFW020006880">
    <property type="protein sequence ID" value="CAK9176674.1"/>
    <property type="molecule type" value="Genomic_DNA"/>
</dbReference>
<comment type="caution">
    <text evidence="4">The sequence shown here is derived from an EMBL/GenBank/DDBJ whole genome shotgun (WGS) entry which is preliminary data.</text>
</comment>
<gene>
    <name evidence="4" type="ORF">ILEXP_LOCUS46536</name>
</gene>
<keyword evidence="5" id="KW-1185">Reference proteome</keyword>
<dbReference type="PANTHER" id="PTHR47073">
    <property type="entry name" value="PROTEIN ANTI-SILENCING 1"/>
    <property type="match status" value="1"/>
</dbReference>
<dbReference type="SUPFAM" id="SSF54928">
    <property type="entry name" value="RNA-binding domain, RBD"/>
    <property type="match status" value="1"/>
</dbReference>
<evidence type="ECO:0000313" key="5">
    <source>
        <dbReference type="Proteomes" id="UP001642360"/>
    </source>
</evidence>
<dbReference type="AlphaFoldDB" id="A0ABC8U4J4"/>
<dbReference type="InterPro" id="IPR012677">
    <property type="entry name" value="Nucleotide-bd_a/b_plait_sf"/>
</dbReference>
<name>A0ABC8U4J4_9AQUA</name>
<evidence type="ECO:0000259" key="3">
    <source>
        <dbReference type="PROSITE" id="PS50102"/>
    </source>
</evidence>
<accession>A0ABC8U4J4</accession>
<evidence type="ECO:0000256" key="1">
    <source>
        <dbReference type="PROSITE-ProRule" id="PRU00176"/>
    </source>
</evidence>
<feature type="region of interest" description="Disordered" evidence="2">
    <location>
        <begin position="78"/>
        <end position="98"/>
    </location>
</feature>
<protein>
    <recommendedName>
        <fullName evidence="3">RRM domain-containing protein</fullName>
    </recommendedName>
</protein>
<evidence type="ECO:0000313" key="4">
    <source>
        <dbReference type="EMBL" id="CAK9176674.1"/>
    </source>
</evidence>
<sequence length="418" mass="47458">MADYVFSRTFDVGNCKIYDMFEDTIAGHEVEHFFNCREDQKFIGRLKFKMNLEDTTGKSGLSSKFEAGTAVTAVKNVQSGSSTNPEKRENLTDEDGMGAANISHYPLEGRAKVKYSDALTSTGVLNVCPPKKRKLQRTSEVPEMLPNLLSRLSHHKEKSLDAQISFSEKSKLLKGVKFEKASKIPHKEMDQFEQHEGLKAGIHIVEVTRRANADTSKWFKQQPWEERLQRAQDKGSLVLLENLDPSYTSSEVEGIVWHAFKEKVSAKMIQRSSFSSPHSGQAFIIFRTKDAAEVAISDLTKKCLMVGNERPVVGRKVTLREPGNPCKFVGHMVIDKIKFQKQREEQRNAVSTSHFSQPNTIEYGMAMEWLALQEKSNQWWDALNEQQAKEIGDCGRQIKNRHNQSKNFYLGNQCMLSS</sequence>
<dbReference type="PANTHER" id="PTHR47073:SF2">
    <property type="entry name" value="PROTEIN ANTI-SILENCING 1"/>
    <property type="match status" value="1"/>
</dbReference>
<feature type="domain" description="RRM" evidence="3">
    <location>
        <begin position="236"/>
        <end position="324"/>
    </location>
</feature>
<keyword evidence="1" id="KW-0694">RNA-binding</keyword>
<dbReference type="GO" id="GO:0003723">
    <property type="term" value="F:RNA binding"/>
    <property type="evidence" value="ECO:0007669"/>
    <property type="project" value="UniProtKB-UniRule"/>
</dbReference>
<dbReference type="InterPro" id="IPR000504">
    <property type="entry name" value="RRM_dom"/>
</dbReference>
<organism evidence="4 5">
    <name type="scientific">Ilex paraguariensis</name>
    <name type="common">yerba mate</name>
    <dbReference type="NCBI Taxonomy" id="185542"/>
    <lineage>
        <taxon>Eukaryota</taxon>
        <taxon>Viridiplantae</taxon>
        <taxon>Streptophyta</taxon>
        <taxon>Embryophyta</taxon>
        <taxon>Tracheophyta</taxon>
        <taxon>Spermatophyta</taxon>
        <taxon>Magnoliopsida</taxon>
        <taxon>eudicotyledons</taxon>
        <taxon>Gunneridae</taxon>
        <taxon>Pentapetalae</taxon>
        <taxon>asterids</taxon>
        <taxon>campanulids</taxon>
        <taxon>Aquifoliales</taxon>
        <taxon>Aquifoliaceae</taxon>
        <taxon>Ilex</taxon>
    </lineage>
</organism>
<reference evidence="4 5" key="1">
    <citation type="submission" date="2024-02" db="EMBL/GenBank/DDBJ databases">
        <authorList>
            <person name="Vignale AGUSTIN F."/>
            <person name="Sosa J E."/>
            <person name="Modenutti C."/>
        </authorList>
    </citation>
    <scope>NUCLEOTIDE SEQUENCE [LARGE SCALE GENOMIC DNA]</scope>
</reference>
<dbReference type="Gene3D" id="3.30.70.330">
    <property type="match status" value="1"/>
</dbReference>
<proteinExistence type="predicted"/>
<dbReference type="Proteomes" id="UP001642360">
    <property type="component" value="Unassembled WGS sequence"/>
</dbReference>